<dbReference type="AlphaFoldDB" id="A0AAE4CV11"/>
<keyword evidence="3" id="KW-1185">Reference proteome</keyword>
<organism evidence="2 3">
    <name type="scientific">Catenuloplanes niger</name>
    <dbReference type="NCBI Taxonomy" id="587534"/>
    <lineage>
        <taxon>Bacteria</taxon>
        <taxon>Bacillati</taxon>
        <taxon>Actinomycetota</taxon>
        <taxon>Actinomycetes</taxon>
        <taxon>Micromonosporales</taxon>
        <taxon>Micromonosporaceae</taxon>
        <taxon>Catenuloplanes</taxon>
    </lineage>
</organism>
<name>A0AAE4CV11_9ACTN</name>
<feature type="compositionally biased region" description="Pro residues" evidence="1">
    <location>
        <begin position="68"/>
        <end position="77"/>
    </location>
</feature>
<evidence type="ECO:0008006" key="4">
    <source>
        <dbReference type="Google" id="ProtNLM"/>
    </source>
</evidence>
<dbReference type="EMBL" id="JAVDYC010000001">
    <property type="protein sequence ID" value="MDR7325735.1"/>
    <property type="molecule type" value="Genomic_DNA"/>
</dbReference>
<accession>A0AAE4CV11</accession>
<dbReference type="RefSeq" id="WP_310420701.1">
    <property type="nucleotide sequence ID" value="NZ_JAVDYC010000001.1"/>
</dbReference>
<feature type="compositionally biased region" description="Low complexity" evidence="1">
    <location>
        <begin position="78"/>
        <end position="93"/>
    </location>
</feature>
<dbReference type="Proteomes" id="UP001183629">
    <property type="component" value="Unassembled WGS sequence"/>
</dbReference>
<evidence type="ECO:0000256" key="1">
    <source>
        <dbReference type="SAM" id="MobiDB-lite"/>
    </source>
</evidence>
<feature type="region of interest" description="Disordered" evidence="1">
    <location>
        <begin position="54"/>
        <end position="106"/>
    </location>
</feature>
<evidence type="ECO:0000313" key="3">
    <source>
        <dbReference type="Proteomes" id="UP001183629"/>
    </source>
</evidence>
<gene>
    <name evidence="2" type="ORF">J2S44_005985</name>
</gene>
<proteinExistence type="predicted"/>
<sequence length="188" mass="19058">MRRRLAYLLVWAVATAVAAGGSWLGIRSIIGAAAPQRNGPLSAAELRAAAPATIAPPTPAASRSASPAPAPATPAAPPTSASPSPSASRSASPTPAPSQPEVRQAGAWQDTGGGVFRREFAVRGGTAVITVSESAITVVSATAAAGFEVDQDAAPSSSRVTFENDTHSSSIWVTWRKDAPYAEITETV</sequence>
<reference evidence="2 3" key="1">
    <citation type="submission" date="2023-07" db="EMBL/GenBank/DDBJ databases">
        <title>Sequencing the genomes of 1000 actinobacteria strains.</title>
        <authorList>
            <person name="Klenk H.-P."/>
        </authorList>
    </citation>
    <scope>NUCLEOTIDE SEQUENCE [LARGE SCALE GENOMIC DNA]</scope>
    <source>
        <strain evidence="2 3">DSM 44711</strain>
    </source>
</reference>
<protein>
    <recommendedName>
        <fullName evidence="4">Secreted protein</fullName>
    </recommendedName>
</protein>
<comment type="caution">
    <text evidence="2">The sequence shown here is derived from an EMBL/GenBank/DDBJ whole genome shotgun (WGS) entry which is preliminary data.</text>
</comment>
<evidence type="ECO:0000313" key="2">
    <source>
        <dbReference type="EMBL" id="MDR7325735.1"/>
    </source>
</evidence>